<comment type="pathway">
    <text evidence="2">Protein modification; protein glycosylation.</text>
</comment>
<dbReference type="EMBL" id="GFDF01001324">
    <property type="protein sequence ID" value="JAV12760.1"/>
    <property type="molecule type" value="Transcribed_RNA"/>
</dbReference>
<dbReference type="SUPFAM" id="SSF53756">
    <property type="entry name" value="UDP-Glycosyltransferase/glycogen phosphorylase"/>
    <property type="match status" value="1"/>
</dbReference>
<reference evidence="9" key="1">
    <citation type="submission" date="2016-12" db="EMBL/GenBank/DDBJ databases">
        <title>An insight into the sialome and mialome of the sand fly, Nyssomyia neivai.</title>
        <authorList>
            <person name="Sebastian V."/>
            <person name="Goulart T.M."/>
            <person name="Oliveira W."/>
            <person name="Calvo E."/>
            <person name="Oliveira L.F."/>
            <person name="Pinto M.C."/>
            <person name="Rosselino A.M."/>
            <person name="Ribeiro J.M."/>
        </authorList>
    </citation>
    <scope>NUCLEOTIDE SEQUENCE</scope>
</reference>
<sequence>MSERKRVCVVVLGDIGRSPRMQYHVKSLLEHNFTVDLVGYVETPPIAQISSSDKVTIHELNPFPNMELPRLINYITKTIWQFLTLTVALLSISRPDLMLCQNPPAIPTLVVCYYYCWFRNTRLLVDWHNYTHTILALTSSKTSLVVRIARWIEGYYGRRSAGNLCVTEAMKKNLLSRWDIKATVLYDRPPEHFRPISLEERHELFMKLSTSISEFLTRNSDDFKESGVIESTNFTQKLSNGTILAKPMRPGLLISSTSWTPDEDFAVLLQALEKYEEHVCEQPRGTFPDLVCVITGKGPQQEHYLNVLRGKKWQHVVVATPWLENEDYPKLLAAADLGVCLHWSSSGLDLPMKVVDMFGCGLPVCAINFQCLEELVLHRKNGFIFNDSMELYEHLIYWFERFPDNIALTPLKDEMDKSLRTFQQLRWKDNWNREALTYFQ</sequence>
<dbReference type="Gene3D" id="3.40.50.2000">
    <property type="entry name" value="Glycogen Phosphorylase B"/>
    <property type="match status" value="2"/>
</dbReference>
<dbReference type="Pfam" id="PF13692">
    <property type="entry name" value="Glyco_trans_1_4"/>
    <property type="match status" value="1"/>
</dbReference>
<dbReference type="CDD" id="cd03816">
    <property type="entry name" value="GT33_ALG1-like"/>
    <property type="match status" value="1"/>
</dbReference>
<dbReference type="AlphaFoldDB" id="A0A1L8E1Z7"/>
<evidence type="ECO:0000256" key="2">
    <source>
        <dbReference type="ARBA" id="ARBA00004922"/>
    </source>
</evidence>
<keyword evidence="7" id="KW-1133">Transmembrane helix</keyword>
<evidence type="ECO:0000256" key="4">
    <source>
        <dbReference type="ARBA" id="ARBA00022679"/>
    </source>
</evidence>
<evidence type="ECO:0000256" key="7">
    <source>
        <dbReference type="ARBA" id="ARBA00022989"/>
    </source>
</evidence>
<proteinExistence type="predicted"/>
<protein>
    <submittedName>
        <fullName evidence="9">Putative beta14 mannosyltransferase</fullName>
    </submittedName>
</protein>
<dbReference type="GO" id="GO:0000030">
    <property type="term" value="F:mannosyltransferase activity"/>
    <property type="evidence" value="ECO:0007669"/>
    <property type="project" value="InterPro"/>
</dbReference>
<keyword evidence="6" id="KW-0256">Endoplasmic reticulum</keyword>
<evidence type="ECO:0000256" key="1">
    <source>
        <dbReference type="ARBA" id="ARBA00004389"/>
    </source>
</evidence>
<dbReference type="PANTHER" id="PTHR13036">
    <property type="entry name" value="BETA1,4 MANNOSYLTRANSFERASE"/>
    <property type="match status" value="1"/>
</dbReference>
<dbReference type="FunFam" id="3.40.50.2000:FF:000109">
    <property type="entry name" value="Chitobiosyldiphosphodolichol beta-mannosyltransferase"/>
    <property type="match status" value="1"/>
</dbReference>
<organism evidence="9">
    <name type="scientific">Nyssomyia neivai</name>
    <dbReference type="NCBI Taxonomy" id="330878"/>
    <lineage>
        <taxon>Eukaryota</taxon>
        <taxon>Metazoa</taxon>
        <taxon>Ecdysozoa</taxon>
        <taxon>Arthropoda</taxon>
        <taxon>Hexapoda</taxon>
        <taxon>Insecta</taxon>
        <taxon>Pterygota</taxon>
        <taxon>Neoptera</taxon>
        <taxon>Endopterygota</taxon>
        <taxon>Diptera</taxon>
        <taxon>Nematocera</taxon>
        <taxon>Psychodoidea</taxon>
        <taxon>Psychodidae</taxon>
        <taxon>Nyssomyia</taxon>
    </lineage>
</organism>
<evidence type="ECO:0000256" key="8">
    <source>
        <dbReference type="ARBA" id="ARBA00023136"/>
    </source>
</evidence>
<evidence type="ECO:0000256" key="5">
    <source>
        <dbReference type="ARBA" id="ARBA00022692"/>
    </source>
</evidence>
<name>A0A1L8E1Z7_9DIPT</name>
<dbReference type="GO" id="GO:0005789">
    <property type="term" value="C:endoplasmic reticulum membrane"/>
    <property type="evidence" value="ECO:0007669"/>
    <property type="project" value="UniProtKB-SubCell"/>
</dbReference>
<dbReference type="PANTHER" id="PTHR13036:SF0">
    <property type="entry name" value="CHITOBIOSYLDIPHOSPHODOLICHOL BETA-MANNOSYLTRANSFERASE"/>
    <property type="match status" value="1"/>
</dbReference>
<evidence type="ECO:0000256" key="6">
    <source>
        <dbReference type="ARBA" id="ARBA00022824"/>
    </source>
</evidence>
<accession>A0A1L8E1Z7</accession>
<dbReference type="InterPro" id="IPR026051">
    <property type="entry name" value="ALG1-like"/>
</dbReference>
<comment type="subcellular location">
    <subcellularLocation>
        <location evidence="1">Endoplasmic reticulum membrane</location>
        <topology evidence="1">Single-pass membrane protein</topology>
    </subcellularLocation>
</comment>
<keyword evidence="5" id="KW-0812">Transmembrane</keyword>
<evidence type="ECO:0000313" key="9">
    <source>
        <dbReference type="EMBL" id="JAV12760.1"/>
    </source>
</evidence>
<keyword evidence="8" id="KW-0472">Membrane</keyword>
<keyword evidence="3 9" id="KW-0328">Glycosyltransferase</keyword>
<keyword evidence="4 9" id="KW-0808">Transferase</keyword>
<evidence type="ECO:0000256" key="3">
    <source>
        <dbReference type="ARBA" id="ARBA00022676"/>
    </source>
</evidence>